<accession>A0A7T8HFH1</accession>
<proteinExistence type="predicted"/>
<sequence>SSFEVIMDDLAGVAGAYIWGPGIPAKFNIDVSSMSCFHAKARMLGARVFLN</sequence>
<organism evidence="1 2">
    <name type="scientific">Caligus rogercresseyi</name>
    <name type="common">Sea louse</name>
    <dbReference type="NCBI Taxonomy" id="217165"/>
    <lineage>
        <taxon>Eukaryota</taxon>
        <taxon>Metazoa</taxon>
        <taxon>Ecdysozoa</taxon>
        <taxon>Arthropoda</taxon>
        <taxon>Crustacea</taxon>
        <taxon>Multicrustacea</taxon>
        <taxon>Hexanauplia</taxon>
        <taxon>Copepoda</taxon>
        <taxon>Siphonostomatoida</taxon>
        <taxon>Caligidae</taxon>
        <taxon>Caligus</taxon>
    </lineage>
</organism>
<name>A0A7T8HFH1_CALRO</name>
<gene>
    <name evidence="1" type="ORF">FKW44_008913</name>
</gene>
<dbReference type="EMBL" id="CP045895">
    <property type="protein sequence ID" value="QQP48555.1"/>
    <property type="molecule type" value="Genomic_DNA"/>
</dbReference>
<dbReference type="AlphaFoldDB" id="A0A7T8HFH1"/>
<protein>
    <submittedName>
        <fullName evidence="1">Uncharacterized protein</fullName>
    </submittedName>
</protein>
<dbReference type="Proteomes" id="UP000595437">
    <property type="component" value="Chromosome 6"/>
</dbReference>
<reference evidence="2" key="1">
    <citation type="submission" date="2021-01" db="EMBL/GenBank/DDBJ databases">
        <title>Caligus Genome Assembly.</title>
        <authorList>
            <person name="Gallardo-Escarate C."/>
        </authorList>
    </citation>
    <scope>NUCLEOTIDE SEQUENCE [LARGE SCALE GENOMIC DNA]</scope>
</reference>
<evidence type="ECO:0000313" key="2">
    <source>
        <dbReference type="Proteomes" id="UP000595437"/>
    </source>
</evidence>
<evidence type="ECO:0000313" key="1">
    <source>
        <dbReference type="EMBL" id="QQP48555.1"/>
    </source>
</evidence>
<feature type="non-terminal residue" evidence="1">
    <location>
        <position position="1"/>
    </location>
</feature>
<keyword evidence="2" id="KW-1185">Reference proteome</keyword>